<dbReference type="Proteomes" id="UP000265497">
    <property type="component" value="Unassembled WGS sequence"/>
</dbReference>
<evidence type="ECO:0000313" key="1">
    <source>
        <dbReference type="EMBL" id="RIY37296.1"/>
    </source>
</evidence>
<proteinExistence type="predicted"/>
<sequence>MNESISEKNFFMYHNLRHLSINFAFENSKKYFMKYKSLKIKMLLNHLDSSNQMTLPNLMLQIYMKSKNSELSDKFFEEQASYIDFVCKKLTISPVQAVLLSIFMIEKDKVKLTDIRNFLGFYLFFFDELDDLINRKFIRCHKTNDEYIGIINSQAEKAIANDEAFSPTDYSNSSLHDFFELLKMIFTESYTFDEANEEVKLFIENNSQLNSIQYLKNQNLSEAEQILFLYFVYFFIIENKAVFVLSEVKNHEVFNSSIDTILLLSNLEASKLVKNDMVERIVEKQIYKIKKSVLKQFLANSI</sequence>
<comment type="caution">
    <text evidence="1">The sequence shown here is derived from an EMBL/GenBank/DDBJ whole genome shotgun (WGS) entry which is preliminary data.</text>
</comment>
<organism evidence="1 2">
    <name type="scientific">Capnocytophaga canis</name>
    <dbReference type="NCBI Taxonomy" id="1848903"/>
    <lineage>
        <taxon>Bacteria</taxon>
        <taxon>Pseudomonadati</taxon>
        <taxon>Bacteroidota</taxon>
        <taxon>Flavobacteriia</taxon>
        <taxon>Flavobacteriales</taxon>
        <taxon>Flavobacteriaceae</taxon>
        <taxon>Capnocytophaga</taxon>
    </lineage>
</organism>
<evidence type="ECO:0000313" key="2">
    <source>
        <dbReference type="Proteomes" id="UP000265497"/>
    </source>
</evidence>
<dbReference type="EMBL" id="NSDI01000003">
    <property type="protein sequence ID" value="RIY37296.1"/>
    <property type="molecule type" value="Genomic_DNA"/>
</dbReference>
<gene>
    <name evidence="1" type="ORF">CKY20_04205</name>
</gene>
<protein>
    <submittedName>
        <fullName evidence="1">Uncharacterized protein</fullName>
    </submittedName>
</protein>
<accession>A0A3A1YIM6</accession>
<reference evidence="1 2" key="1">
    <citation type="submission" date="2017-08" db="EMBL/GenBank/DDBJ databases">
        <title>Capnocytophaga canis 17-158 assembly.</title>
        <authorList>
            <person name="Gulvik C.A."/>
        </authorList>
    </citation>
    <scope>NUCLEOTIDE SEQUENCE [LARGE SCALE GENOMIC DNA]</scope>
    <source>
        <strain evidence="1 2">17-158</strain>
    </source>
</reference>
<name>A0A3A1YIM6_9FLAO</name>
<dbReference type="AlphaFoldDB" id="A0A3A1YIM6"/>